<gene>
    <name evidence="3" type="ORF">ONB1V03_LOCUS10476</name>
</gene>
<dbReference type="EMBL" id="CAJPVJ010007143">
    <property type="protein sequence ID" value="CAG2171010.1"/>
    <property type="molecule type" value="Genomic_DNA"/>
</dbReference>
<dbReference type="EMBL" id="OC921968">
    <property type="protein sequence ID" value="CAD7653823.1"/>
    <property type="molecule type" value="Genomic_DNA"/>
</dbReference>
<sequence>MVKNEITILLLGESGVGKSTFINSIGNYLAYETMDEAKGQPKWLIPCKVDIRDPDTDQTHTFTLGQNSEHENTDNTTLSGTKQPRSYKLYNSQSVIKIIDTPGIGDTAGMEMDDKNLENLLDFISNYREIDAICLLLKPDSPRRNVLIDYCFNRLLSQLSRSASKNILFLFTKCRGTQYAPGESAPAIKAVLDEFKQGPTNIDIPFNRDRTYCFDNESLHYLMATNPPNNMQFNETFMRNYDKSWRKSSAELTRLLKFISNMDPYNVHDTTSINSVRNHIKNLIQPLIDIIKTMTKHIHECETHKQRIKALEDDIIGLQGRLEKSTVEMITTKLEHPVPICDGSIGCGCTTPSYEKYVTVVEKDSGLP</sequence>
<proteinExistence type="predicted"/>
<dbReference type="OrthoDB" id="6511348at2759"/>
<evidence type="ECO:0000256" key="1">
    <source>
        <dbReference type="SAM" id="Coils"/>
    </source>
</evidence>
<dbReference type="Gene3D" id="3.40.50.300">
    <property type="entry name" value="P-loop containing nucleotide triphosphate hydrolases"/>
    <property type="match status" value="1"/>
</dbReference>
<feature type="compositionally biased region" description="Polar residues" evidence="2">
    <location>
        <begin position="74"/>
        <end position="83"/>
    </location>
</feature>
<dbReference type="Proteomes" id="UP000728032">
    <property type="component" value="Unassembled WGS sequence"/>
</dbReference>
<feature type="region of interest" description="Disordered" evidence="2">
    <location>
        <begin position="62"/>
        <end position="83"/>
    </location>
</feature>
<evidence type="ECO:0000313" key="3">
    <source>
        <dbReference type="EMBL" id="CAD7653823.1"/>
    </source>
</evidence>
<dbReference type="InterPro" id="IPR025662">
    <property type="entry name" value="Sigma_54_int_dom_ATP-bd_1"/>
</dbReference>
<feature type="coiled-coil region" evidence="1">
    <location>
        <begin position="294"/>
        <end position="328"/>
    </location>
</feature>
<dbReference type="PANTHER" id="PTHR32046:SF11">
    <property type="entry name" value="IMMUNE-ASSOCIATED NUCLEOTIDE-BINDING PROTEIN 10-LIKE"/>
    <property type="match status" value="1"/>
</dbReference>
<dbReference type="InterPro" id="IPR027417">
    <property type="entry name" value="P-loop_NTPase"/>
</dbReference>
<dbReference type="SUPFAM" id="SSF52540">
    <property type="entry name" value="P-loop containing nucleoside triphosphate hydrolases"/>
    <property type="match status" value="1"/>
</dbReference>
<organism evidence="3">
    <name type="scientific">Oppiella nova</name>
    <dbReference type="NCBI Taxonomy" id="334625"/>
    <lineage>
        <taxon>Eukaryota</taxon>
        <taxon>Metazoa</taxon>
        <taxon>Ecdysozoa</taxon>
        <taxon>Arthropoda</taxon>
        <taxon>Chelicerata</taxon>
        <taxon>Arachnida</taxon>
        <taxon>Acari</taxon>
        <taxon>Acariformes</taxon>
        <taxon>Sarcoptiformes</taxon>
        <taxon>Oribatida</taxon>
        <taxon>Brachypylina</taxon>
        <taxon>Oppioidea</taxon>
        <taxon>Oppiidae</taxon>
        <taxon>Oppiella</taxon>
    </lineage>
</organism>
<evidence type="ECO:0000313" key="4">
    <source>
        <dbReference type="Proteomes" id="UP000728032"/>
    </source>
</evidence>
<dbReference type="AlphaFoldDB" id="A0A7R9M577"/>
<keyword evidence="4" id="KW-1185">Reference proteome</keyword>
<evidence type="ECO:0008006" key="5">
    <source>
        <dbReference type="Google" id="ProtNLM"/>
    </source>
</evidence>
<dbReference type="PANTHER" id="PTHR32046">
    <property type="entry name" value="G DOMAIN-CONTAINING PROTEIN"/>
    <property type="match status" value="1"/>
</dbReference>
<accession>A0A7R9M577</accession>
<dbReference type="PROSITE" id="PS00675">
    <property type="entry name" value="SIGMA54_INTERACT_1"/>
    <property type="match status" value="1"/>
</dbReference>
<reference evidence="3" key="1">
    <citation type="submission" date="2020-11" db="EMBL/GenBank/DDBJ databases">
        <authorList>
            <person name="Tran Van P."/>
        </authorList>
    </citation>
    <scope>NUCLEOTIDE SEQUENCE</scope>
</reference>
<protein>
    <recommendedName>
        <fullName evidence="5">G domain-containing protein</fullName>
    </recommendedName>
</protein>
<evidence type="ECO:0000256" key="2">
    <source>
        <dbReference type="SAM" id="MobiDB-lite"/>
    </source>
</evidence>
<name>A0A7R9M577_9ACAR</name>
<keyword evidence="1" id="KW-0175">Coiled coil</keyword>